<evidence type="ECO:0000256" key="8">
    <source>
        <dbReference type="SAM" id="MobiDB-lite"/>
    </source>
</evidence>
<feature type="compositionally biased region" description="Basic and acidic residues" evidence="8">
    <location>
        <begin position="447"/>
        <end position="462"/>
    </location>
</feature>
<proteinExistence type="inferred from homology"/>
<gene>
    <name evidence="10" type="ORF">ASCRUDRAFT_27664</name>
</gene>
<dbReference type="EMBL" id="KV454492">
    <property type="protein sequence ID" value="ODV58374.1"/>
    <property type="molecule type" value="Genomic_DNA"/>
</dbReference>
<dbReference type="InterPro" id="IPR012337">
    <property type="entry name" value="RNaseH-like_sf"/>
</dbReference>
<evidence type="ECO:0000256" key="3">
    <source>
        <dbReference type="ARBA" id="ARBA00022552"/>
    </source>
</evidence>
<feature type="non-terminal residue" evidence="10">
    <location>
        <position position="509"/>
    </location>
</feature>
<dbReference type="GO" id="GO:0000467">
    <property type="term" value="P:exonucleolytic trimming to generate mature 3'-end of 5.8S rRNA from tricistronic rRNA transcript (SSU-rRNA, 5.8S rRNA, LSU-rRNA)"/>
    <property type="evidence" value="ECO:0007669"/>
    <property type="project" value="EnsemblFungi"/>
</dbReference>
<dbReference type="GO" id="GO:0003676">
    <property type="term" value="F:nucleic acid binding"/>
    <property type="evidence" value="ECO:0007669"/>
    <property type="project" value="InterPro"/>
</dbReference>
<protein>
    <submittedName>
        <fullName evidence="10">Ribonuclease H-like protein</fullName>
    </submittedName>
</protein>
<dbReference type="STRING" id="1344418.A0A1D2V9R4"/>
<dbReference type="CDD" id="cd06145">
    <property type="entry name" value="REX1_like"/>
    <property type="match status" value="1"/>
</dbReference>
<dbReference type="PANTHER" id="PTHR12801:SF115">
    <property type="entry name" value="FI18136P1-RELATED"/>
    <property type="match status" value="1"/>
</dbReference>
<feature type="domain" description="Exonuclease" evidence="9">
    <location>
        <begin position="173"/>
        <end position="332"/>
    </location>
</feature>
<dbReference type="Proteomes" id="UP000095038">
    <property type="component" value="Unassembled WGS sequence"/>
</dbReference>
<feature type="non-terminal residue" evidence="10">
    <location>
        <position position="1"/>
    </location>
</feature>
<dbReference type="PANTHER" id="PTHR12801">
    <property type="entry name" value="RNA EXONUCLEASE REXO1 / RECO3 FAMILY MEMBER-RELATED"/>
    <property type="match status" value="1"/>
</dbReference>
<evidence type="ECO:0000256" key="5">
    <source>
        <dbReference type="ARBA" id="ARBA00022801"/>
    </source>
</evidence>
<evidence type="ECO:0000259" key="9">
    <source>
        <dbReference type="SMART" id="SM00479"/>
    </source>
</evidence>
<dbReference type="AlphaFoldDB" id="A0A1D2V9R4"/>
<dbReference type="InterPro" id="IPR013520">
    <property type="entry name" value="Ribonucl_H"/>
</dbReference>
<keyword evidence="6" id="KW-0269">Exonuclease</keyword>
<dbReference type="FunCoup" id="A0A1D2V9R4">
    <property type="interactions" value="224"/>
</dbReference>
<dbReference type="RefSeq" id="XP_020044681.1">
    <property type="nucleotide sequence ID" value="XM_020190012.1"/>
</dbReference>
<evidence type="ECO:0000313" key="10">
    <source>
        <dbReference type="EMBL" id="ODV58374.1"/>
    </source>
</evidence>
<feature type="region of interest" description="Disordered" evidence="8">
    <location>
        <begin position="432"/>
        <end position="462"/>
    </location>
</feature>
<dbReference type="InParanoid" id="A0A1D2V9R4"/>
<evidence type="ECO:0000313" key="11">
    <source>
        <dbReference type="Proteomes" id="UP000095038"/>
    </source>
</evidence>
<dbReference type="GO" id="GO:0002107">
    <property type="term" value="P:generation of mature 3'-end of 5S rRNA generated by RNA polymerase III"/>
    <property type="evidence" value="ECO:0007669"/>
    <property type="project" value="EnsemblFungi"/>
</dbReference>
<keyword evidence="4" id="KW-0540">Nuclease</keyword>
<dbReference type="Gene3D" id="3.30.420.10">
    <property type="entry name" value="Ribonuclease H-like superfamily/Ribonuclease H"/>
    <property type="match status" value="1"/>
</dbReference>
<keyword evidence="7" id="KW-0539">Nucleus</keyword>
<dbReference type="InterPro" id="IPR047021">
    <property type="entry name" value="REXO1/3/4-like"/>
</dbReference>
<dbReference type="GO" id="GO:0000175">
    <property type="term" value="F:3'-5'-RNA exonuclease activity"/>
    <property type="evidence" value="ECO:0007669"/>
    <property type="project" value="EnsemblFungi"/>
</dbReference>
<evidence type="ECO:0000256" key="2">
    <source>
        <dbReference type="ARBA" id="ARBA00006357"/>
    </source>
</evidence>
<dbReference type="GO" id="GO:0042780">
    <property type="term" value="P:tRNA 3'-end processing"/>
    <property type="evidence" value="ECO:0007669"/>
    <property type="project" value="EnsemblFungi"/>
</dbReference>
<keyword evidence="3" id="KW-0698">rRNA processing</keyword>
<dbReference type="InterPro" id="IPR034922">
    <property type="entry name" value="REX1-like_exo"/>
</dbReference>
<dbReference type="SUPFAM" id="SSF53098">
    <property type="entry name" value="Ribonuclease H-like"/>
    <property type="match status" value="1"/>
</dbReference>
<feature type="compositionally biased region" description="Low complexity" evidence="8">
    <location>
        <begin position="436"/>
        <end position="445"/>
    </location>
</feature>
<dbReference type="GeneID" id="30963648"/>
<name>A0A1D2V9R4_9ASCO</name>
<dbReference type="GO" id="GO:0005634">
    <property type="term" value="C:nucleus"/>
    <property type="evidence" value="ECO:0007669"/>
    <property type="project" value="UniProtKB-SubCell"/>
</dbReference>
<dbReference type="Pfam" id="PF00929">
    <property type="entry name" value="RNase_T"/>
    <property type="match status" value="1"/>
</dbReference>
<dbReference type="FunFam" id="3.30.420.10:FF:000019">
    <property type="entry name" value="RNA exonuclease NEF-sp"/>
    <property type="match status" value="1"/>
</dbReference>
<comment type="similarity">
    <text evidence="2">Belongs to the REXO1/REXO3 family.</text>
</comment>
<sequence>KKLTVPDLRDLILYVFHDYSTNKLSWINITNRSKIRNLVFLFVPGLSADLFTNLSDFTKTFQPQKIIGNCSIDNHLDFFSDKFDCIFPTVAPGNRESLYSSFASLTNVPLTKKEKKTLKTSSGPKRKITLFNLLMTHNLLVSQNYPIHSKLDRGESCTGNWVETIDFEHPGCKTFAMDCEMCESENGKVLTRISLIDYNYNIVFDSYVKPSEPITNYLTEYSGITEEILENVTVTLKDVQAKLLSIVSSSDFLIGHSLESDLNVLFIKHPLIIDTSVIYEHPKGPPSKPSLKWLALKYLNSKIQIGNKGHSSIEDAKTCMSLTRLKLQNGINFGINIGDQQTIFKRLNSQTKIGKTLILDYTSNYKFQHPSCNDEVIPTVTENEFEKRIQCFNDDEITQNIVDNASKYRFILGKLRELEFGLNWVEKPKTFKPSSNTDTNDFNTNTDDEHAESGKDNSEDRIHETHCKRLNARLKKIHQSLPSSSMLIICSGSGDTRDMIQLQNQKRDF</sequence>
<dbReference type="GO" id="GO:0034476">
    <property type="term" value="P:U5 snRNA 3'-end processing"/>
    <property type="evidence" value="ECO:0007669"/>
    <property type="project" value="EnsemblFungi"/>
</dbReference>
<evidence type="ECO:0000256" key="4">
    <source>
        <dbReference type="ARBA" id="ARBA00022722"/>
    </source>
</evidence>
<reference evidence="11" key="1">
    <citation type="submission" date="2016-05" db="EMBL/GenBank/DDBJ databases">
        <title>Comparative genomics of biotechnologically important yeasts.</title>
        <authorList>
            <consortium name="DOE Joint Genome Institute"/>
            <person name="Riley R."/>
            <person name="Haridas S."/>
            <person name="Wolfe K.H."/>
            <person name="Lopes M.R."/>
            <person name="Hittinger C.T."/>
            <person name="Goker M."/>
            <person name="Salamov A."/>
            <person name="Wisecaver J."/>
            <person name="Long T.M."/>
            <person name="Aerts A.L."/>
            <person name="Barry K."/>
            <person name="Choi C."/>
            <person name="Clum A."/>
            <person name="Coughlan A.Y."/>
            <person name="Deshpande S."/>
            <person name="Douglass A.P."/>
            <person name="Hanson S.J."/>
            <person name="Klenk H.-P."/>
            <person name="Labutti K."/>
            <person name="Lapidus A."/>
            <person name="Lindquist E."/>
            <person name="Lipzen A."/>
            <person name="Meier-Kolthoff J.P."/>
            <person name="Ohm R.A."/>
            <person name="Otillar R.P."/>
            <person name="Pangilinan J."/>
            <person name="Peng Y."/>
            <person name="Rokas A."/>
            <person name="Rosa C.A."/>
            <person name="Scheuner C."/>
            <person name="Sibirny A.A."/>
            <person name="Slot J.C."/>
            <person name="Stielow J.B."/>
            <person name="Sun H."/>
            <person name="Kurtzman C.P."/>
            <person name="Blackwell M."/>
            <person name="Grigoriev I.V."/>
            <person name="Jeffries T.W."/>
        </authorList>
    </citation>
    <scope>NUCLEOTIDE SEQUENCE [LARGE SCALE GENOMIC DNA]</scope>
    <source>
        <strain evidence="11">DSM 1968</strain>
    </source>
</reference>
<keyword evidence="5" id="KW-0378">Hydrolase</keyword>
<dbReference type="SMART" id="SM00479">
    <property type="entry name" value="EXOIII"/>
    <property type="match status" value="1"/>
</dbReference>
<dbReference type="InterPro" id="IPR036397">
    <property type="entry name" value="RNaseH_sf"/>
</dbReference>
<dbReference type="OrthoDB" id="206335at2759"/>
<keyword evidence="11" id="KW-1185">Reference proteome</keyword>
<organism evidence="10 11">
    <name type="scientific">Ascoidea rubescens DSM 1968</name>
    <dbReference type="NCBI Taxonomy" id="1344418"/>
    <lineage>
        <taxon>Eukaryota</taxon>
        <taxon>Fungi</taxon>
        <taxon>Dikarya</taxon>
        <taxon>Ascomycota</taxon>
        <taxon>Saccharomycotina</taxon>
        <taxon>Saccharomycetes</taxon>
        <taxon>Ascoideaceae</taxon>
        <taxon>Ascoidea</taxon>
    </lineage>
</organism>
<evidence type="ECO:0000256" key="6">
    <source>
        <dbReference type="ARBA" id="ARBA00022839"/>
    </source>
</evidence>
<evidence type="ECO:0000256" key="7">
    <source>
        <dbReference type="ARBA" id="ARBA00023242"/>
    </source>
</evidence>
<accession>A0A1D2V9R4</accession>
<comment type="subcellular location">
    <subcellularLocation>
        <location evidence="1">Nucleus</location>
    </subcellularLocation>
</comment>
<evidence type="ECO:0000256" key="1">
    <source>
        <dbReference type="ARBA" id="ARBA00004123"/>
    </source>
</evidence>